<dbReference type="EMBL" id="JANFQO010000011">
    <property type="protein sequence ID" value="MCQ4165711.1"/>
    <property type="molecule type" value="Genomic_DNA"/>
</dbReference>
<evidence type="ECO:0000313" key="3">
    <source>
        <dbReference type="EMBL" id="MCQ4165711.1"/>
    </source>
</evidence>
<dbReference type="Proteomes" id="UP001165498">
    <property type="component" value="Unassembled WGS sequence"/>
</dbReference>
<protein>
    <submittedName>
        <fullName evidence="3">Right-handed parallel beta-helix repeat-containing protein</fullName>
    </submittedName>
</protein>
<gene>
    <name evidence="3" type="ORF">NM961_13405</name>
</gene>
<proteinExistence type="predicted"/>
<evidence type="ECO:0000256" key="1">
    <source>
        <dbReference type="SAM" id="SignalP"/>
    </source>
</evidence>
<dbReference type="PANTHER" id="PTHR11319">
    <property type="entry name" value="G PROTEIN-COUPLED RECEPTOR-RELATED"/>
    <property type="match status" value="1"/>
</dbReference>
<evidence type="ECO:0000259" key="2">
    <source>
        <dbReference type="Pfam" id="PF13229"/>
    </source>
</evidence>
<dbReference type="SUPFAM" id="SSF51126">
    <property type="entry name" value="Pectin lyase-like"/>
    <property type="match status" value="1"/>
</dbReference>
<dbReference type="Pfam" id="PF13229">
    <property type="entry name" value="Beta_helix"/>
    <property type="match status" value="1"/>
</dbReference>
<dbReference type="PANTHER" id="PTHR11319:SF35">
    <property type="entry name" value="OUTER MEMBRANE PROTEIN PMPC-RELATED"/>
    <property type="match status" value="1"/>
</dbReference>
<feature type="signal peptide" evidence="1">
    <location>
        <begin position="1"/>
        <end position="23"/>
    </location>
</feature>
<sequence length="484" mass="49910">MTLLRFLARLGLGGAALASSAFAADYEVNQTGDSGSGSLRSALALANANPGADRILIHSAGPIVLSSGPVPVTDSVEILGTGAEPAVLAGNGLGRLLLIEGDGNEACRVDVRLARLHLRDGYFDGDGGAVHASYARLRVEDSRFSQNRAGGWGGAIFIDDCELSLVSSQFDSNISYKLGGAVAVSEARLVARRSRFSGNEAEFGGAISVHGVTASAELGDSYLYGNRAQYSGGGLLASATSLHIAGSTFADNQATTSDGGALHLTTPLEGAISVIENTTFNANRAPEDSASGGAVFLGHGRLILRNSTVVGNSTGPASGAFTSGGGVFVGGDASRLDLVSSIVAGNTQGPAATPRDLVREIDPDLTPATVSARRSLVQALPDVSTVNGEDFENRWQLDPQLEPLRDNGGPTPTMALTLGSPACERGENDAGLATDQRGAGFARGYGRTDIGAYEYRGDTIFYGDFELHDPGEFGCARLPAEQFR</sequence>
<dbReference type="InterPro" id="IPR011050">
    <property type="entry name" value="Pectin_lyase_fold/virulence"/>
</dbReference>
<dbReference type="NCBIfam" id="NF041518">
    <property type="entry name" value="choice_anch_Q"/>
    <property type="match status" value="1"/>
</dbReference>
<feature type="chain" id="PRO_5046820797" evidence="1">
    <location>
        <begin position="24"/>
        <end position="484"/>
    </location>
</feature>
<dbReference type="Gene3D" id="2.160.20.10">
    <property type="entry name" value="Single-stranded right-handed beta-helix, Pectin lyase-like"/>
    <property type="match status" value="1"/>
</dbReference>
<dbReference type="RefSeq" id="WP_255914901.1">
    <property type="nucleotide sequence ID" value="NZ_JANFQO010000011.1"/>
</dbReference>
<keyword evidence="4" id="KW-1185">Reference proteome</keyword>
<name>A0ABT1QTW2_9GAMM</name>
<comment type="caution">
    <text evidence="3">The sequence shown here is derived from an EMBL/GenBank/DDBJ whole genome shotgun (WGS) entry which is preliminary data.</text>
</comment>
<dbReference type="InterPro" id="IPR059226">
    <property type="entry name" value="Choice_anch_Q_dom"/>
</dbReference>
<feature type="domain" description="Right handed beta helix" evidence="2">
    <location>
        <begin position="156"/>
        <end position="334"/>
    </location>
</feature>
<dbReference type="InterPro" id="IPR012334">
    <property type="entry name" value="Pectin_lyas_fold"/>
</dbReference>
<organism evidence="3 4">
    <name type="scientific">Tahibacter harae</name>
    <dbReference type="NCBI Taxonomy" id="2963937"/>
    <lineage>
        <taxon>Bacteria</taxon>
        <taxon>Pseudomonadati</taxon>
        <taxon>Pseudomonadota</taxon>
        <taxon>Gammaproteobacteria</taxon>
        <taxon>Lysobacterales</taxon>
        <taxon>Rhodanobacteraceae</taxon>
        <taxon>Tahibacter</taxon>
    </lineage>
</organism>
<accession>A0ABT1QTW2</accession>
<reference evidence="3" key="1">
    <citation type="submission" date="2022-07" db="EMBL/GenBank/DDBJ databases">
        <title>Tahibacter sp., a new gammaproteobacterium isolated from the silt sample collected at pig farm.</title>
        <authorList>
            <person name="Chen H."/>
        </authorList>
    </citation>
    <scope>NUCLEOTIDE SEQUENCE</scope>
    <source>
        <strain evidence="3">P2K</strain>
    </source>
</reference>
<keyword evidence="1" id="KW-0732">Signal</keyword>
<evidence type="ECO:0000313" key="4">
    <source>
        <dbReference type="Proteomes" id="UP001165498"/>
    </source>
</evidence>
<dbReference type="InterPro" id="IPR039448">
    <property type="entry name" value="Beta_helix"/>
</dbReference>